<keyword evidence="4" id="KW-1185">Reference proteome</keyword>
<feature type="compositionally biased region" description="Gly residues" evidence="2">
    <location>
        <begin position="423"/>
        <end position="434"/>
    </location>
</feature>
<feature type="compositionally biased region" description="Low complexity" evidence="2">
    <location>
        <begin position="23"/>
        <end position="47"/>
    </location>
</feature>
<feature type="region of interest" description="Disordered" evidence="2">
    <location>
        <begin position="477"/>
        <end position="516"/>
    </location>
</feature>
<dbReference type="EMBL" id="JADXDR010000254">
    <property type="protein sequence ID" value="KAI7835520.1"/>
    <property type="molecule type" value="Genomic_DNA"/>
</dbReference>
<feature type="region of interest" description="Disordered" evidence="2">
    <location>
        <begin position="414"/>
        <end position="436"/>
    </location>
</feature>
<dbReference type="Pfam" id="PF05536">
    <property type="entry name" value="Neurochondrin"/>
    <property type="match status" value="2"/>
</dbReference>
<name>A0AAD5H0E3_9CHLO</name>
<sequence length="989" mass="99522">MRPGFLVQQAGVQTGDAAQQSVQQPSSGTAAAAAQPPAHAAAAATSGAPPPQRTPEQLSAGLAECLELLKGPSDERRFVGLLLVTKLLPAGDDATIRSVHAAVGPTFLARLLLPLSSRAPPPTGGEAAQKAAASCALGLAVLSSFVRVSDLAGSPEVLEKLPLLLNVVRCGGIGPLLAARTATAGAAADTTGGAGAGSAEPPLTAGAICDAASDAAAVQDALECAVAAARSGEEGRAVAADSGGLAAAAAVLQRCPADHTQQLSLALQLLAALLADEQRQAEVQGDPATVLRQLLPALARVFALPAQQLQHGGGERSGASGPQADQQLQERLLAVQLEALHVLLLLLPLPHLAHLPAEQLGGAGGGAAWLAQLRQGLALLLRGRVSAVQRHSALQLAAAVVDLAGPDWLLGGGDSGSASSGRSSGGGISGGGSVGQKASATDGQAFFQLLVEITKVETSVLLHDALAPDVPDRRQLEAQLQREQAAAQAAADAAAASGGSRPREQMQPAERMQQVDDVQIPTDMRWEGPTEAAGARAARVLPACFGLLEACIEALAADTQRAEAMLDGSAPIAALSDAVAQRALFSLQEAVEVVLQFIEQTCEEMQEEQEAAEAGATAAGAAALVRRALLLAALRALARFCAEVPEALGGRLRPLLPALLPLRAELGSAAEMEGGGPPAEGASFLLPLLLQVSEPGYGEGGEQQAREHQLWLQALGEPAVLSLLARYAQQCAAACAQVSTSAADSAADDALLYACQLLLNVTSGGQHASDSSSAAADRRRQLAAAAEAGPLLSGLAEVAAHRGQALTSPHSSPDQVVHAVRLLTTVAALASSLVAQLAADLPPGQRPQQAAGPAGQQLPPLGPLSSQLLASLCSQLLTALHAAAALLAPEPLSRRLSAGLALDAATLAAARAAVAEDEALQLELAQSLDSAGANAAELLSCYQPLAPLARRHPLVAAGLGAAEAAAAAASQLPDGLMQFLAAAGADESV</sequence>
<evidence type="ECO:0000256" key="1">
    <source>
        <dbReference type="SAM" id="Coils"/>
    </source>
</evidence>
<dbReference type="Proteomes" id="UP001205105">
    <property type="component" value="Unassembled WGS sequence"/>
</dbReference>
<evidence type="ECO:0000313" key="3">
    <source>
        <dbReference type="EMBL" id="KAI7835520.1"/>
    </source>
</evidence>
<reference evidence="3" key="1">
    <citation type="submission" date="2020-11" db="EMBL/GenBank/DDBJ databases">
        <title>Chlorella ohadii genome sequencing and assembly.</title>
        <authorList>
            <person name="Murik O."/>
            <person name="Treves H."/>
            <person name="Kedem I."/>
            <person name="Shotland Y."/>
            <person name="Kaplan A."/>
        </authorList>
    </citation>
    <scope>NUCLEOTIDE SEQUENCE</scope>
    <source>
        <strain evidence="3">1</strain>
    </source>
</reference>
<keyword evidence="1" id="KW-0175">Coiled coil</keyword>
<feature type="coiled-coil region" evidence="1">
    <location>
        <begin position="588"/>
        <end position="615"/>
    </location>
</feature>
<evidence type="ECO:0000313" key="4">
    <source>
        <dbReference type="Proteomes" id="UP001205105"/>
    </source>
</evidence>
<accession>A0AAD5H0E3</accession>
<comment type="caution">
    <text evidence="3">The sequence shown here is derived from an EMBL/GenBank/DDBJ whole genome shotgun (WGS) entry which is preliminary data.</text>
</comment>
<feature type="region of interest" description="Disordered" evidence="2">
    <location>
        <begin position="1"/>
        <end position="56"/>
    </location>
</feature>
<gene>
    <name evidence="3" type="ORF">COHA_010594</name>
</gene>
<feature type="compositionally biased region" description="Low complexity" evidence="2">
    <location>
        <begin position="477"/>
        <end position="496"/>
    </location>
</feature>
<organism evidence="3 4">
    <name type="scientific">Chlorella ohadii</name>
    <dbReference type="NCBI Taxonomy" id="2649997"/>
    <lineage>
        <taxon>Eukaryota</taxon>
        <taxon>Viridiplantae</taxon>
        <taxon>Chlorophyta</taxon>
        <taxon>core chlorophytes</taxon>
        <taxon>Trebouxiophyceae</taxon>
        <taxon>Chlorellales</taxon>
        <taxon>Chlorellaceae</taxon>
        <taxon>Chlorella clade</taxon>
        <taxon>Chlorella</taxon>
    </lineage>
</organism>
<dbReference type="PANTHER" id="PTHR13109">
    <property type="entry name" value="NEUROCHONDRIN"/>
    <property type="match status" value="1"/>
</dbReference>
<proteinExistence type="predicted"/>
<evidence type="ECO:0000256" key="2">
    <source>
        <dbReference type="SAM" id="MobiDB-lite"/>
    </source>
</evidence>
<evidence type="ECO:0008006" key="5">
    <source>
        <dbReference type="Google" id="ProtNLM"/>
    </source>
</evidence>
<protein>
    <recommendedName>
        <fullName evidence="5">Neurochondrin</fullName>
    </recommendedName>
</protein>
<feature type="compositionally biased region" description="Polar residues" evidence="2">
    <location>
        <begin position="10"/>
        <end position="22"/>
    </location>
</feature>
<dbReference type="AlphaFoldDB" id="A0AAD5H0E3"/>
<dbReference type="InterPro" id="IPR008709">
    <property type="entry name" value="Neurochondrin"/>
</dbReference>
<dbReference type="PANTHER" id="PTHR13109:SF7">
    <property type="entry name" value="NEUROCHONDRIN"/>
    <property type="match status" value="1"/>
</dbReference>